<dbReference type="InterPro" id="IPR011256">
    <property type="entry name" value="Reg_factor_effector_dom_sf"/>
</dbReference>
<dbReference type="InterPro" id="IPR029442">
    <property type="entry name" value="GyrI-like"/>
</dbReference>
<gene>
    <name evidence="2" type="ORF">GCM10008908_30300</name>
</gene>
<dbReference type="Pfam" id="PF06445">
    <property type="entry name" value="GyrI-like"/>
    <property type="match status" value="1"/>
</dbReference>
<comment type="caution">
    <text evidence="2">The sequence shown here is derived from an EMBL/GenBank/DDBJ whole genome shotgun (WGS) entry which is preliminary data.</text>
</comment>
<dbReference type="SUPFAM" id="SSF55136">
    <property type="entry name" value="Probable bacterial effector-binding domain"/>
    <property type="match status" value="1"/>
</dbReference>
<protein>
    <submittedName>
        <fullName evidence="2">GyrI-like domain-containing protein</fullName>
    </submittedName>
</protein>
<sequence length="203" mass="23988">MIETKLDLKKQQKDIFSVKEHEYRKVTCPKSYYIALDGKGDPNNNEEYQNIVGTLYKMAYSIKMDCKKKGLDFVVMPLTGLWWSENIKDFTEELKENWMWTMMIQVPDFITKETVEEMKDKLKGESNYIDKIRFIEIKETEAFGTLYIGAYKDEGDTIKRLHETIREAGYRISGKHEEIYLSDPRRVEDSKLKTIIKQSVVRV</sequence>
<dbReference type="Gene3D" id="3.20.80.10">
    <property type="entry name" value="Regulatory factor, effector binding domain"/>
    <property type="match status" value="1"/>
</dbReference>
<name>A0ABP3W3Q7_CLOSU</name>
<reference evidence="3" key="1">
    <citation type="journal article" date="2019" name="Int. J. Syst. Evol. Microbiol.">
        <title>The Global Catalogue of Microorganisms (GCM) 10K type strain sequencing project: providing services to taxonomists for standard genome sequencing and annotation.</title>
        <authorList>
            <consortium name="The Broad Institute Genomics Platform"/>
            <consortium name="The Broad Institute Genome Sequencing Center for Infectious Disease"/>
            <person name="Wu L."/>
            <person name="Ma J."/>
        </authorList>
    </citation>
    <scope>NUCLEOTIDE SEQUENCE [LARGE SCALE GENOMIC DNA]</scope>
    <source>
        <strain evidence="3">JCM 1417</strain>
    </source>
</reference>
<organism evidence="2 3">
    <name type="scientific">Clostridium subterminale</name>
    <dbReference type="NCBI Taxonomy" id="1550"/>
    <lineage>
        <taxon>Bacteria</taxon>
        <taxon>Bacillati</taxon>
        <taxon>Bacillota</taxon>
        <taxon>Clostridia</taxon>
        <taxon>Eubacteriales</taxon>
        <taxon>Clostridiaceae</taxon>
        <taxon>Clostridium</taxon>
    </lineage>
</organism>
<keyword evidence="3" id="KW-1185">Reference proteome</keyword>
<evidence type="ECO:0000313" key="3">
    <source>
        <dbReference type="Proteomes" id="UP001501047"/>
    </source>
</evidence>
<evidence type="ECO:0000313" key="2">
    <source>
        <dbReference type="EMBL" id="GAA0776612.1"/>
    </source>
</evidence>
<accession>A0ABP3W3Q7</accession>
<feature type="domain" description="GyrI-like small molecule binding" evidence="1">
    <location>
        <begin position="21"/>
        <end position="194"/>
    </location>
</feature>
<evidence type="ECO:0000259" key="1">
    <source>
        <dbReference type="Pfam" id="PF06445"/>
    </source>
</evidence>
<proteinExistence type="predicted"/>
<dbReference type="EMBL" id="BAAACI010000007">
    <property type="protein sequence ID" value="GAA0776612.1"/>
    <property type="molecule type" value="Genomic_DNA"/>
</dbReference>
<dbReference type="Proteomes" id="UP001501047">
    <property type="component" value="Unassembled WGS sequence"/>
</dbReference>
<dbReference type="RefSeq" id="WP_343827327.1">
    <property type="nucleotide sequence ID" value="NZ_BAAACI010000007.1"/>
</dbReference>